<dbReference type="SUPFAM" id="SSF48403">
    <property type="entry name" value="Ankyrin repeat"/>
    <property type="match status" value="2"/>
</dbReference>
<feature type="signal peptide" evidence="4">
    <location>
        <begin position="1"/>
        <end position="18"/>
    </location>
</feature>
<evidence type="ECO:0000313" key="6">
    <source>
        <dbReference type="Proteomes" id="UP000238882"/>
    </source>
</evidence>
<dbReference type="Proteomes" id="UP000238882">
    <property type="component" value="Unassembled WGS sequence"/>
</dbReference>
<gene>
    <name evidence="5" type="ORF">BTO18_04950</name>
</gene>
<feature type="repeat" description="ANK" evidence="3">
    <location>
        <begin position="431"/>
        <end position="464"/>
    </location>
</feature>
<feature type="repeat" description="ANK" evidence="3">
    <location>
        <begin position="258"/>
        <end position="291"/>
    </location>
</feature>
<dbReference type="PRINTS" id="PR01415">
    <property type="entry name" value="ANKYRIN"/>
</dbReference>
<proteinExistence type="predicted"/>
<sequence length="490" mass="55097">MKKILITCFILTSVFVEAQTSNIFLNRDFWKENPSIKTIEEKISDGHNATQLNQNAFDAVVYAILENVDDKTIKHLLSKKGNGVNKKTHDGRTYIFWAAYKNNLEIMKHLYKNGAKTNIVDTHGYTFLNFAASAGVVNQEIYKYSLDIGANINTEKNHSGANALLLVAPYLKDFKLVNFLVSKGASLQDKDNNGNGFFEYAAKGGNIIFLKETIKKGVKPGKNAMIFASQGLRRQKNTLEMYQFLEKEGAKANILNERGRSPLHYIAYSSKDLATYSYFIDKGLDVNYQDKGGDSPFMNAANSNTLAVVKFLSKYVKDYNVKDENGRSALAMAVNRNTTDVIKFLLEKGADINTVDKEGNTLSYYIMNNYPAKNTKRFEDKLVLLQQKGLVINELQNAGNTLLHIATERNNLDLLKRLAEFKIDVNAKNEEGLSALQIAAMKAKNDKIIKYLLTIGADKNVKTDFEETVYDLASENELLKKNNINISFLK</sequence>
<feature type="chain" id="PRO_5015555957" evidence="4">
    <location>
        <begin position="19"/>
        <end position="490"/>
    </location>
</feature>
<dbReference type="SMART" id="SM00248">
    <property type="entry name" value="ANK"/>
    <property type="match status" value="10"/>
</dbReference>
<dbReference type="Gene3D" id="1.25.40.20">
    <property type="entry name" value="Ankyrin repeat-containing domain"/>
    <property type="match status" value="2"/>
</dbReference>
<feature type="repeat" description="ANK" evidence="3">
    <location>
        <begin position="90"/>
        <end position="122"/>
    </location>
</feature>
<dbReference type="InterPro" id="IPR002110">
    <property type="entry name" value="Ankyrin_rpt"/>
</dbReference>
<reference evidence="5 6" key="1">
    <citation type="submission" date="2016-12" db="EMBL/GenBank/DDBJ databases">
        <title>Trade-off between light-utilization and light-protection in marine flavobacteria.</title>
        <authorList>
            <person name="Kumagai Y."/>
            <person name="Yoshizawa S."/>
            <person name="Kogure K."/>
            <person name="Iwasaki W."/>
        </authorList>
    </citation>
    <scope>NUCLEOTIDE SEQUENCE [LARGE SCALE GENOMIC DNA]</scope>
    <source>
        <strain evidence="5 6">NBRC 108759</strain>
    </source>
</reference>
<dbReference type="EMBL" id="MSCN01000001">
    <property type="protein sequence ID" value="PQJ78575.1"/>
    <property type="molecule type" value="Genomic_DNA"/>
</dbReference>
<dbReference type="OrthoDB" id="2575953at2"/>
<name>A0A2S7WLT6_9FLAO</name>
<evidence type="ECO:0000256" key="2">
    <source>
        <dbReference type="ARBA" id="ARBA00023043"/>
    </source>
</evidence>
<dbReference type="PANTHER" id="PTHR24123">
    <property type="entry name" value="ANKYRIN REPEAT-CONTAINING"/>
    <property type="match status" value="1"/>
</dbReference>
<dbReference type="PANTHER" id="PTHR24123:SF33">
    <property type="entry name" value="PROTEIN HOS4"/>
    <property type="match status" value="1"/>
</dbReference>
<dbReference type="PROSITE" id="PS50088">
    <property type="entry name" value="ANK_REPEAT"/>
    <property type="match status" value="6"/>
</dbReference>
<organism evidence="5 6">
    <name type="scientific">Polaribacter porphyrae</name>
    <dbReference type="NCBI Taxonomy" id="1137780"/>
    <lineage>
        <taxon>Bacteria</taxon>
        <taxon>Pseudomonadati</taxon>
        <taxon>Bacteroidota</taxon>
        <taxon>Flavobacteriia</taxon>
        <taxon>Flavobacteriales</taxon>
        <taxon>Flavobacteriaceae</taxon>
    </lineage>
</organism>
<feature type="repeat" description="ANK" evidence="3">
    <location>
        <begin position="325"/>
        <end position="357"/>
    </location>
</feature>
<comment type="caution">
    <text evidence="5">The sequence shown here is derived from an EMBL/GenBank/DDBJ whole genome shotgun (WGS) entry which is preliminary data.</text>
</comment>
<dbReference type="RefSeq" id="WP_105015167.1">
    <property type="nucleotide sequence ID" value="NZ_MSCN01000001.1"/>
</dbReference>
<dbReference type="InterPro" id="IPR051165">
    <property type="entry name" value="Multifunctional_ANK_Repeat"/>
</dbReference>
<keyword evidence="1" id="KW-0677">Repeat</keyword>
<keyword evidence="6" id="KW-1185">Reference proteome</keyword>
<dbReference type="PROSITE" id="PS50297">
    <property type="entry name" value="ANK_REP_REGION"/>
    <property type="match status" value="4"/>
</dbReference>
<dbReference type="AlphaFoldDB" id="A0A2S7WLT6"/>
<evidence type="ECO:0000313" key="5">
    <source>
        <dbReference type="EMBL" id="PQJ78575.1"/>
    </source>
</evidence>
<evidence type="ECO:0000256" key="3">
    <source>
        <dbReference type="PROSITE-ProRule" id="PRU00023"/>
    </source>
</evidence>
<feature type="repeat" description="ANK" evidence="3">
    <location>
        <begin position="123"/>
        <end position="157"/>
    </location>
</feature>
<feature type="repeat" description="ANK" evidence="3">
    <location>
        <begin position="398"/>
        <end position="430"/>
    </location>
</feature>
<evidence type="ECO:0000256" key="1">
    <source>
        <dbReference type="ARBA" id="ARBA00022737"/>
    </source>
</evidence>
<evidence type="ECO:0000256" key="4">
    <source>
        <dbReference type="SAM" id="SignalP"/>
    </source>
</evidence>
<protein>
    <submittedName>
        <fullName evidence="5">Uncharacterized protein</fullName>
    </submittedName>
</protein>
<keyword evidence="2 3" id="KW-0040">ANK repeat</keyword>
<dbReference type="InterPro" id="IPR036770">
    <property type="entry name" value="Ankyrin_rpt-contain_sf"/>
</dbReference>
<keyword evidence="4" id="KW-0732">Signal</keyword>
<accession>A0A2S7WLT6</accession>
<dbReference type="Pfam" id="PF12796">
    <property type="entry name" value="Ank_2"/>
    <property type="match status" value="3"/>
</dbReference>